<feature type="transmembrane region" description="Helical" evidence="2">
    <location>
        <begin position="937"/>
        <end position="958"/>
    </location>
</feature>
<feature type="transmembrane region" description="Helical" evidence="2">
    <location>
        <begin position="1317"/>
        <end position="1336"/>
    </location>
</feature>
<dbReference type="InterPro" id="IPR007498">
    <property type="entry name" value="PqiA-like"/>
</dbReference>
<dbReference type="Pfam" id="PF04403">
    <property type="entry name" value="PqiA"/>
    <property type="match status" value="2"/>
</dbReference>
<sequence length="1573" mass="172963">MGADTYPPRYLASTDEECEWSYWNRQCEPVVDCEYAYEFGDLTLTQSCRIRTEPAPDTPSPTPDVSCGSDSPDDNCCGWSYGTGSCIPEDLCMYSYSFGDLSLTQSCRVNPDRDASGTPDVPGPESTESALESFLKKLTVSIPDQSFEEQTGVAGFDMATLTMDLTDLVCKNAFVGSMSASEGPDSSMAYSVGGIGATCSGTWAYTYGILSGEGYLTVILGDTSAALTMQMVKDPEDYYVMSVGVPECAISVNIARLDFGGSLEANIVDLFSGAIELFIETSLDEIVCNLAQDGISDAINPLLADFNENISKPMIANAPDMQPVVPAPSPYIDWPSQGWLDMVDFVVDLIGVCLPINDMVGIFLDAGELSLQNLNITQNVTIPSYANLDLMLNFVNITGLDTFSEFDVLQYDESPIARHTLTEKLDLDNFGVAVGAGIYLTPLEQLAGSVPLFEQFAISLEISQLKTHIVNFLAMTGTEVGPLHVEQLIASPTCLMKSVDSANFTDLGVSVSIDTFQLDGVNVAPNTLEGDINEFVNVFADVMLDDFNPWVTDFIGGALQGPVKTLVNQKLNNLVVTADDTCAAHEVWASDEFEFLELDKIPEIMLPPSSDPSSASDAASLIGKDLMDRIVDGFLSPSGINSFIDCFVQALVGGGGTVVDVAPMDGFRIQIKDAFVNGMDSFYALDLSIPDPYSVRAGVGLGDSSIKDFSFGMTVVIEFGDSVDTMDIKFTFSDLLLELQLMMKMRVASLMNMQVDGLSTSGCLLSTVEEMELNDLLISMGDVEIDIKTTTLTSSARWLYGGTQVSELLNKIFAAMFWGAKPVVNDLGGMFLKSSAETCANNGVPVPKEKELTPVESALAWISFITAQNLLLVLCFVLLWYMYRFKSNKTARKKKIELAKKCMDEGKMDDAEKLLNTIKPKTNWNTAMLFHPDISPAVRYGVVFIQCCLFILFLWANLNPGASVDLYLKIANDPIVIEDLFLFTLGGTISDMLNAGVYALAIIIILFSGCYPYFKVATQLYCWCMPTDWLPPKKREGILLFVGAIGKWSLVDTFVLFLMMVAFNMRIALQEGEIRADVFIVTKFGFYGFLFATMASLSMGSVVLWFHRYTTNYVEVEEGGDKISLSDMKHRYGKLLVKSTDRGRTIVAVVLTATALLMIGGSFIPSFAFDIQGLAGMAVELSPDSSPNNKYSLVTMGLIMPYATLDPNDLAIRWCQVTYFVFSLVCPLGYLVCIWLLWNCKFTLSKQRTIYVMAEVFSEWAAMEVFVISIIACSAQIGKLAYFMVGGACDQIDVILQEAMKVDDEIKHFGVAANLELGAYILLLACIIFTVLGKYLQEFCRRGLEDRLHEAPAARDHRAITRRLSAVVNPASFLNRDDSAIPDDPDFMSEDPVHKKEKIGWFNRNMFHLCDMIGMVEIIDETNDERVTLGFRLEAVEEEVDGVRGEWRRNTATSVHNPENERHFAFRPGADANNLNESERSGLSSGSETMMRKDIQNCALNQLDVAQVCAAMEGELKLGQYKEAFLTECIDGPVLVAMALDADGLEDMLKEELMIKSGLHRSKIKAWIAKNMR</sequence>
<feature type="transmembrane region" description="Helical" evidence="2">
    <location>
        <begin position="995"/>
        <end position="1016"/>
    </location>
</feature>
<feature type="compositionally biased region" description="Low complexity" evidence="1">
    <location>
        <begin position="1473"/>
        <end position="1487"/>
    </location>
</feature>
<gene>
    <name evidence="3" type="ORF">TeGR_g11842</name>
</gene>
<evidence type="ECO:0000313" key="3">
    <source>
        <dbReference type="EMBL" id="GMI40711.1"/>
    </source>
</evidence>
<reference evidence="3 4" key="1">
    <citation type="journal article" date="2023" name="Commun. Biol.">
        <title>Genome analysis of Parmales, the sister group of diatoms, reveals the evolutionary specialization of diatoms from phago-mixotrophs to photoautotrophs.</title>
        <authorList>
            <person name="Ban H."/>
            <person name="Sato S."/>
            <person name="Yoshikawa S."/>
            <person name="Yamada K."/>
            <person name="Nakamura Y."/>
            <person name="Ichinomiya M."/>
            <person name="Sato N."/>
            <person name="Blanc-Mathieu R."/>
            <person name="Endo H."/>
            <person name="Kuwata A."/>
            <person name="Ogata H."/>
        </authorList>
    </citation>
    <scope>NUCLEOTIDE SEQUENCE [LARGE SCALE GENOMIC DNA]</scope>
</reference>
<feature type="transmembrane region" description="Helical" evidence="2">
    <location>
        <begin position="1250"/>
        <end position="1273"/>
    </location>
</feature>
<evidence type="ECO:0000256" key="1">
    <source>
        <dbReference type="SAM" id="MobiDB-lite"/>
    </source>
</evidence>
<feature type="transmembrane region" description="Helical" evidence="2">
    <location>
        <begin position="1084"/>
        <end position="1106"/>
    </location>
</feature>
<dbReference type="InterPro" id="IPR017943">
    <property type="entry name" value="Bactericidal_perm-incr_a/b_dom"/>
</dbReference>
<feature type="transmembrane region" description="Helical" evidence="2">
    <location>
        <begin position="1037"/>
        <end position="1064"/>
    </location>
</feature>
<feature type="transmembrane region" description="Helical" evidence="2">
    <location>
        <begin position="1217"/>
        <end position="1238"/>
    </location>
</feature>
<keyword evidence="2" id="KW-0812">Transmembrane</keyword>
<dbReference type="InterPro" id="IPR013761">
    <property type="entry name" value="SAM/pointed_sf"/>
</dbReference>
<evidence type="ECO:0000256" key="2">
    <source>
        <dbReference type="SAM" id="Phobius"/>
    </source>
</evidence>
<name>A0ABQ6N506_9STRA</name>
<comment type="caution">
    <text evidence="3">The sequence shown here is derived from an EMBL/GenBank/DDBJ whole genome shotgun (WGS) entry which is preliminary data.</text>
</comment>
<feature type="region of interest" description="Disordered" evidence="1">
    <location>
        <begin position="1465"/>
        <end position="1487"/>
    </location>
</feature>
<keyword evidence="2" id="KW-1133">Transmembrane helix</keyword>
<protein>
    <recommendedName>
        <fullName evidence="5">SAM domain-containing protein</fullName>
    </recommendedName>
</protein>
<dbReference type="Gene3D" id="1.10.150.50">
    <property type="entry name" value="Transcription Factor, Ets-1"/>
    <property type="match status" value="1"/>
</dbReference>
<keyword evidence="2" id="KW-0472">Membrane</keyword>
<proteinExistence type="predicted"/>
<dbReference type="Gene3D" id="3.15.10.10">
    <property type="entry name" value="Bactericidal permeability-increasing protein, domain 1"/>
    <property type="match status" value="1"/>
</dbReference>
<evidence type="ECO:0008006" key="5">
    <source>
        <dbReference type="Google" id="ProtNLM"/>
    </source>
</evidence>
<organism evidence="3 4">
    <name type="scientific">Tetraparma gracilis</name>
    <dbReference type="NCBI Taxonomy" id="2962635"/>
    <lineage>
        <taxon>Eukaryota</taxon>
        <taxon>Sar</taxon>
        <taxon>Stramenopiles</taxon>
        <taxon>Ochrophyta</taxon>
        <taxon>Bolidophyceae</taxon>
        <taxon>Parmales</taxon>
        <taxon>Triparmaceae</taxon>
        <taxon>Tetraparma</taxon>
    </lineage>
</organism>
<feature type="transmembrane region" description="Helical" evidence="2">
    <location>
        <begin position="1146"/>
        <end position="1169"/>
    </location>
</feature>
<dbReference type="EMBL" id="BRYB01002176">
    <property type="protein sequence ID" value="GMI40711.1"/>
    <property type="molecule type" value="Genomic_DNA"/>
</dbReference>
<dbReference type="PANTHER" id="PTHR34730">
    <property type="entry name" value="UNNAMED PRODUCT"/>
    <property type="match status" value="1"/>
</dbReference>
<keyword evidence="4" id="KW-1185">Reference proteome</keyword>
<dbReference type="Proteomes" id="UP001165060">
    <property type="component" value="Unassembled WGS sequence"/>
</dbReference>
<dbReference type="SUPFAM" id="SSF55394">
    <property type="entry name" value="Bactericidal permeability-increasing protein, BPI"/>
    <property type="match status" value="1"/>
</dbReference>
<evidence type="ECO:0000313" key="4">
    <source>
        <dbReference type="Proteomes" id="UP001165060"/>
    </source>
</evidence>
<feature type="transmembrane region" description="Helical" evidence="2">
    <location>
        <begin position="858"/>
        <end position="883"/>
    </location>
</feature>
<accession>A0ABQ6N506</accession>
<dbReference type="PANTHER" id="PTHR34730:SF1">
    <property type="entry name" value="PARAQUAT-INDUCIBLE PROTEIN A"/>
    <property type="match status" value="1"/>
</dbReference>